<evidence type="ECO:0000313" key="7">
    <source>
        <dbReference type="Proteomes" id="UP001187343"/>
    </source>
</evidence>
<reference evidence="6" key="1">
    <citation type="submission" date="2023-08" db="EMBL/GenBank/DDBJ databases">
        <title>Chromosome-level Genome Assembly of mud carp (Cirrhinus molitorella).</title>
        <authorList>
            <person name="Liu H."/>
        </authorList>
    </citation>
    <scope>NUCLEOTIDE SEQUENCE</scope>
    <source>
        <strain evidence="6">Prfri</strain>
        <tissue evidence="6">Muscle</tissue>
    </source>
</reference>
<dbReference type="AlphaFoldDB" id="A0AA88QL84"/>
<keyword evidence="4" id="KW-0175">Coiled coil</keyword>
<dbReference type="Gene3D" id="3.40.50.300">
    <property type="entry name" value="P-loop containing nucleotide triphosphate hydrolases"/>
    <property type="match status" value="2"/>
</dbReference>
<keyword evidence="7" id="KW-1185">Reference proteome</keyword>
<dbReference type="InterPro" id="IPR045058">
    <property type="entry name" value="GIMA/IAN/Toc"/>
</dbReference>
<gene>
    <name evidence="6" type="ORF">Q8A67_001398</name>
</gene>
<name>A0AA88QL84_9TELE</name>
<dbReference type="Pfam" id="PF04548">
    <property type="entry name" value="AIG1"/>
    <property type="match status" value="2"/>
</dbReference>
<dbReference type="SUPFAM" id="SSF52540">
    <property type="entry name" value="P-loop containing nucleoside triphosphate hydrolases"/>
    <property type="match status" value="1"/>
</dbReference>
<evidence type="ECO:0000256" key="3">
    <source>
        <dbReference type="ARBA" id="ARBA00023134"/>
    </source>
</evidence>
<comment type="similarity">
    <text evidence="1">Belongs to the TRAFAC class TrmE-Era-EngA-EngB-Septin-like GTPase superfamily. AIG1/Toc34/Toc159-like paraseptin GTPase family. IAN subfamily.</text>
</comment>
<comment type="caution">
    <text evidence="6">The sequence shown here is derived from an EMBL/GenBank/DDBJ whole genome shotgun (WGS) entry which is preliminary data.</text>
</comment>
<dbReference type="PANTHER" id="PTHR10903:SF188">
    <property type="entry name" value="GTPASE IMAP FAMILY MEMBER 2-LIKE-RELATED"/>
    <property type="match status" value="1"/>
</dbReference>
<proteinExistence type="inferred from homology"/>
<evidence type="ECO:0000256" key="1">
    <source>
        <dbReference type="ARBA" id="ARBA00008535"/>
    </source>
</evidence>
<feature type="domain" description="AIG1-type G" evidence="5">
    <location>
        <begin position="154"/>
        <end position="356"/>
    </location>
</feature>
<dbReference type="EMBL" id="JAUYZG010000001">
    <property type="protein sequence ID" value="KAK2917024.1"/>
    <property type="molecule type" value="Genomic_DNA"/>
</dbReference>
<evidence type="ECO:0000313" key="6">
    <source>
        <dbReference type="EMBL" id="KAK2917024.1"/>
    </source>
</evidence>
<dbReference type="FunFam" id="3.40.50.300:FF:000366">
    <property type="entry name" value="GTPase, IMAP family member 2"/>
    <property type="match status" value="1"/>
</dbReference>
<evidence type="ECO:0000256" key="4">
    <source>
        <dbReference type="SAM" id="Coils"/>
    </source>
</evidence>
<dbReference type="GO" id="GO:0005525">
    <property type="term" value="F:GTP binding"/>
    <property type="evidence" value="ECO:0007669"/>
    <property type="project" value="UniProtKB-KW"/>
</dbReference>
<accession>A0AA88QL84</accession>
<dbReference type="InterPro" id="IPR027417">
    <property type="entry name" value="P-loop_NTPase"/>
</dbReference>
<keyword evidence="2" id="KW-0547">Nucleotide-binding</keyword>
<keyword evidence="3" id="KW-0342">GTP-binding</keyword>
<dbReference type="Proteomes" id="UP001187343">
    <property type="component" value="Unassembled WGS sequence"/>
</dbReference>
<dbReference type="InterPro" id="IPR006703">
    <property type="entry name" value="G_AIG1"/>
</dbReference>
<protein>
    <recommendedName>
        <fullName evidence="5">AIG1-type G domain-containing protein</fullName>
    </recommendedName>
</protein>
<organism evidence="6 7">
    <name type="scientific">Cirrhinus molitorella</name>
    <name type="common">mud carp</name>
    <dbReference type="NCBI Taxonomy" id="172907"/>
    <lineage>
        <taxon>Eukaryota</taxon>
        <taxon>Metazoa</taxon>
        <taxon>Chordata</taxon>
        <taxon>Craniata</taxon>
        <taxon>Vertebrata</taxon>
        <taxon>Euteleostomi</taxon>
        <taxon>Actinopterygii</taxon>
        <taxon>Neopterygii</taxon>
        <taxon>Teleostei</taxon>
        <taxon>Ostariophysi</taxon>
        <taxon>Cypriniformes</taxon>
        <taxon>Cyprinidae</taxon>
        <taxon>Labeoninae</taxon>
        <taxon>Labeonini</taxon>
        <taxon>Cirrhinus</taxon>
    </lineage>
</organism>
<dbReference type="PROSITE" id="PS51720">
    <property type="entry name" value="G_AIG1"/>
    <property type="match status" value="1"/>
</dbReference>
<dbReference type="PANTHER" id="PTHR10903">
    <property type="entry name" value="GTPASE, IMAP FAMILY MEMBER-RELATED"/>
    <property type="match status" value="1"/>
</dbReference>
<evidence type="ECO:0000256" key="2">
    <source>
        <dbReference type="ARBA" id="ARBA00022741"/>
    </source>
</evidence>
<feature type="coiled-coil region" evidence="4">
    <location>
        <begin position="278"/>
        <end position="338"/>
    </location>
</feature>
<evidence type="ECO:0000259" key="5">
    <source>
        <dbReference type="PROSITE" id="PS51720"/>
    </source>
</evidence>
<sequence>MVSENGGHFTDDLFEGTEKCIQEIQRQKLREKLEQGILTEWQTIYWNLAEETRQEALDVMFSDVYIADVAKQMGKLGVTSEEKERTIKEAESLGISRREAVRLAIIATGRLTRQTMSRLLEAFLWTCDRPNTVKMATGPEQPFEMSAINPSPDDPVIRILLMGRNGSGKSSSGNTILGERKFKVLKRKKKHEAEVCEEAAQIHGKQVHVINSPDLLDPDLSKERSESLKEQLVSRCSAGLSAVLLTVPLEEPVQNEEEILYTIKCLFGPEVQKYIMILFTHKDELEDLDETIDEHLKKQNNADLQQLVTECGGKIHCFNNKKESYEQSQELLQKIERMMMENSGKFIMKHMRRRSSKDSAGVNFSGESLSKDLEEIPVIPERKDLRLESDPELQSLIRSCGNRFFFLDNNSASFPQFKDLIREIEMMVTGNGGMHFTNDMFDETEKRIQEVWNQKLDEKVKQFKQEHKQVPQTEWKNIYSRLAEECRRDALKFIVAEICVVAVAFWLKRVSITPASGLEEAVIQALKKLLKQKMCAIQ</sequence>